<dbReference type="SUPFAM" id="SSF53474">
    <property type="entry name" value="alpha/beta-Hydrolases"/>
    <property type="match status" value="1"/>
</dbReference>
<organism evidence="2">
    <name type="scientific">Pyrodinium bahamense</name>
    <dbReference type="NCBI Taxonomy" id="73915"/>
    <lineage>
        <taxon>Eukaryota</taxon>
        <taxon>Sar</taxon>
        <taxon>Alveolata</taxon>
        <taxon>Dinophyceae</taxon>
        <taxon>Gonyaulacales</taxon>
        <taxon>Pyrocystaceae</taxon>
        <taxon>Pyrodinium</taxon>
    </lineage>
</organism>
<evidence type="ECO:0000313" key="2">
    <source>
        <dbReference type="EMBL" id="CAD8351754.1"/>
    </source>
</evidence>
<name>A0A7S0FCY1_9DINO</name>
<accession>A0A7S0FCY1</accession>
<dbReference type="Gene3D" id="3.40.50.1820">
    <property type="entry name" value="alpha/beta hydrolase"/>
    <property type="match status" value="1"/>
</dbReference>
<proteinExistence type="predicted"/>
<reference evidence="2" key="1">
    <citation type="submission" date="2021-01" db="EMBL/GenBank/DDBJ databases">
        <authorList>
            <person name="Corre E."/>
            <person name="Pelletier E."/>
            <person name="Niang G."/>
            <person name="Scheremetjew M."/>
            <person name="Finn R."/>
            <person name="Kale V."/>
            <person name="Holt S."/>
            <person name="Cochrane G."/>
            <person name="Meng A."/>
            <person name="Brown T."/>
            <person name="Cohen L."/>
        </authorList>
    </citation>
    <scope>NUCLEOTIDE SEQUENCE</scope>
    <source>
        <strain evidence="2">Pbaha01</strain>
    </source>
</reference>
<sequence length="955" mass="107569">MAGGEKDLPQPLEGDLPRDGAAEVENGVDVGTAGDGKENGGWTVEAARWFLHALEQALSQEAFRDEVAKVRDETAAPARWKLSQGGEKQYLERDFGGLGRLFMSKCIALAEGCHIGQGQEGMQAALFAIWTLREDPETNAVAKAIEALITVPRGCIFIMDWVEEREQPEACELTVQTARDLVWKLIVAAESQDYQLALHASEVVWKGLPDAVEWAKPPLYHRFLLPVLREYGFHSTEPTAHAAAQATVASACAALQVFAYDAEVDGLSWRFERAAHWPLGSMLQVTPESTGGTKYRAINGEAYVMKVYHWETMRVDAAYEEDALAMVIPPEAPEPGPAPILLFLLGMGHFNSRQRFLLGDIPHLMQHEVIRKLFYVVVPKPDTRTGLAYWRGRRFEKDWNEDCVWSFLTEIMRRLGPEKVDNGRLYVTGTSQGGAGVWALCMKYGRHIAAAMPCGGACEWPGDTWPRGSQPKPEAIAELRKVPFRAIHVDSDTHAPPPKKDIEYLTYGLEERSCDIEAFGYNMIKKFDINIRKWKWEDPGDAWIEYWAVGGPLDDGYGTGYWARNDNHLIWFRQQVNWYWGYHSFFLENTCPIERRWKFDDPPLNVNTSEHKANLDKWGYFDIPKKDLQTLREEADVEKLVEAFRQQCLEAVQYARRGQEVQVTFHVGRAEEISSQEFRVVKDRPWDQAAVCHLKPHVNTILHLKLHAAEGMFEDIQLFDTFGVGFRPPPGPGTPPPIVPLPLDTVLTEEHANLDACEEKVPPQAPDAPEFTVWVLLRHHSDAAKDGFHLTTHAVKRGSTTVADMKKILLPMLLEKNLVEEKDDSAFDLCRATRCMEGIDNKIPGAVPLACSTMLTVEHQLLQVCKPGLQLELILDPVSGMKKDYCVELGSTAWMLRYMLADGKAEKAKRMGVGLPPKKKTEQPVLLEDDLVLTKEHSKLHLWTIVLPKQPKPSP</sequence>
<dbReference type="InterPro" id="IPR029058">
    <property type="entry name" value="AB_hydrolase_fold"/>
</dbReference>
<gene>
    <name evidence="2" type="ORF">PBAH0796_LOCUS7121</name>
</gene>
<protein>
    <submittedName>
        <fullName evidence="2">Uncharacterized protein</fullName>
    </submittedName>
</protein>
<dbReference type="EMBL" id="HBEG01011877">
    <property type="protein sequence ID" value="CAD8351754.1"/>
    <property type="molecule type" value="Transcribed_RNA"/>
</dbReference>
<evidence type="ECO:0000256" key="1">
    <source>
        <dbReference type="SAM" id="MobiDB-lite"/>
    </source>
</evidence>
<dbReference type="AlphaFoldDB" id="A0A7S0FCY1"/>
<feature type="region of interest" description="Disordered" evidence="1">
    <location>
        <begin position="1"/>
        <end position="39"/>
    </location>
</feature>